<comment type="catalytic activity">
    <reaction evidence="1">
        <text>S-ubiquitinyl-[E2 ubiquitin-conjugating enzyme]-L-cysteine + [acceptor protein]-L-lysine = [E2 ubiquitin-conjugating enzyme]-L-cysteine + N(6)-ubiquitinyl-[acceptor protein]-L-lysine.</text>
        <dbReference type="EC" id="2.3.2.27"/>
    </reaction>
</comment>
<evidence type="ECO:0000313" key="14">
    <source>
        <dbReference type="Proteomes" id="UP001346149"/>
    </source>
</evidence>
<dbReference type="PROSITE" id="PS50089">
    <property type="entry name" value="ZF_RING_2"/>
    <property type="match status" value="1"/>
</dbReference>
<feature type="domain" description="RING-type" evidence="12">
    <location>
        <begin position="136"/>
        <end position="178"/>
    </location>
</feature>
<keyword evidence="11" id="KW-0472">Membrane</keyword>
<organism evidence="13 14">
    <name type="scientific">Trapa natans</name>
    <name type="common">Water chestnut</name>
    <dbReference type="NCBI Taxonomy" id="22666"/>
    <lineage>
        <taxon>Eukaryota</taxon>
        <taxon>Viridiplantae</taxon>
        <taxon>Streptophyta</taxon>
        <taxon>Embryophyta</taxon>
        <taxon>Tracheophyta</taxon>
        <taxon>Spermatophyta</taxon>
        <taxon>Magnoliopsida</taxon>
        <taxon>eudicotyledons</taxon>
        <taxon>Gunneridae</taxon>
        <taxon>Pentapetalae</taxon>
        <taxon>rosids</taxon>
        <taxon>malvids</taxon>
        <taxon>Myrtales</taxon>
        <taxon>Lythraceae</taxon>
        <taxon>Trapa</taxon>
    </lineage>
</organism>
<keyword evidence="6" id="KW-0833">Ubl conjugation pathway</keyword>
<dbReference type="InterPro" id="IPR001841">
    <property type="entry name" value="Znf_RING"/>
</dbReference>
<evidence type="ECO:0000313" key="13">
    <source>
        <dbReference type="EMBL" id="KAK4792292.1"/>
    </source>
</evidence>
<keyword evidence="14" id="KW-1185">Reference proteome</keyword>
<comment type="caution">
    <text evidence="13">The sequence shown here is derived from an EMBL/GenBank/DDBJ whole genome shotgun (WGS) entry which is preliminary data.</text>
</comment>
<dbReference type="PANTHER" id="PTHR14155:SF550">
    <property type="entry name" value="E3 UBIQUITIN-PROTEIN LIGASE ATL41"/>
    <property type="match status" value="1"/>
</dbReference>
<dbReference type="Pfam" id="PF13639">
    <property type="entry name" value="zf-RING_2"/>
    <property type="match status" value="1"/>
</dbReference>
<gene>
    <name evidence="13" type="ORF">SAY86_022727</name>
</gene>
<evidence type="ECO:0000256" key="7">
    <source>
        <dbReference type="ARBA" id="ARBA00022833"/>
    </source>
</evidence>
<evidence type="ECO:0000259" key="12">
    <source>
        <dbReference type="PROSITE" id="PS50089"/>
    </source>
</evidence>
<protein>
    <recommendedName>
        <fullName evidence="3">RING-type E3 ubiquitin transferase</fullName>
        <ecNumber evidence="3">2.3.2.27</ecNumber>
    </recommendedName>
</protein>
<feature type="transmembrane region" description="Helical" evidence="11">
    <location>
        <begin position="60"/>
        <end position="86"/>
    </location>
</feature>
<proteinExistence type="inferred from homology"/>
<evidence type="ECO:0000256" key="10">
    <source>
        <dbReference type="SAM" id="MobiDB-lite"/>
    </source>
</evidence>
<keyword evidence="11" id="KW-1133">Transmembrane helix</keyword>
<comment type="pathway">
    <text evidence="2">Protein modification; protein ubiquitination.</text>
</comment>
<evidence type="ECO:0000256" key="5">
    <source>
        <dbReference type="ARBA" id="ARBA00022771"/>
    </source>
</evidence>
<evidence type="ECO:0000256" key="8">
    <source>
        <dbReference type="ARBA" id="ARBA00024209"/>
    </source>
</evidence>
<name>A0AAN7M5P7_TRANT</name>
<dbReference type="CDD" id="cd16461">
    <property type="entry name" value="RING-H2_EL5-like"/>
    <property type="match status" value="1"/>
</dbReference>
<evidence type="ECO:0000256" key="11">
    <source>
        <dbReference type="SAM" id="Phobius"/>
    </source>
</evidence>
<evidence type="ECO:0000256" key="4">
    <source>
        <dbReference type="ARBA" id="ARBA00022723"/>
    </source>
</evidence>
<dbReference type="Gene3D" id="3.30.40.10">
    <property type="entry name" value="Zinc/RING finger domain, C3HC4 (zinc finger)"/>
    <property type="match status" value="1"/>
</dbReference>
<evidence type="ECO:0000256" key="1">
    <source>
        <dbReference type="ARBA" id="ARBA00000900"/>
    </source>
</evidence>
<dbReference type="InterPro" id="IPR013083">
    <property type="entry name" value="Znf_RING/FYVE/PHD"/>
</dbReference>
<feature type="region of interest" description="Disordered" evidence="10">
    <location>
        <begin position="240"/>
        <end position="260"/>
    </location>
</feature>
<dbReference type="AlphaFoldDB" id="A0AAN7M5P7"/>
<dbReference type="SMART" id="SM00184">
    <property type="entry name" value="RING"/>
    <property type="match status" value="1"/>
</dbReference>
<dbReference type="SUPFAM" id="SSF57850">
    <property type="entry name" value="RING/U-box"/>
    <property type="match status" value="1"/>
</dbReference>
<keyword evidence="5 9" id="KW-0863">Zinc-finger</keyword>
<keyword evidence="11" id="KW-0812">Transmembrane</keyword>
<sequence>MSSPMDAPWSSSVEDSCKWPLLHLLCPSSVVSSICQDEVQGISQRPEDEMVRGNRMDSKIMMVSIIWFMVIISLMTLLYVTTSWLLHRQARRRATLHGLDTVNRSNEQPPKRGLDPSVISSLPTIIFRQSDVTAECAVCLSLLEEDEVVKLLLNCKHNFHVECIDMWLALHSTCPVCRAEAWPAAQPEHTSKPAESLIRSLPPEHLCIEGTSSYVMGMSSSHERNKSFIRLSSFQRMLSRERSTRRIQPQQEEIEDIERQ</sequence>
<dbReference type="EC" id="2.3.2.27" evidence="3"/>
<dbReference type="GO" id="GO:0008270">
    <property type="term" value="F:zinc ion binding"/>
    <property type="evidence" value="ECO:0007669"/>
    <property type="project" value="UniProtKB-KW"/>
</dbReference>
<dbReference type="InterPro" id="IPR053238">
    <property type="entry name" value="RING-H2_zinc_finger"/>
</dbReference>
<dbReference type="GO" id="GO:0061630">
    <property type="term" value="F:ubiquitin protein ligase activity"/>
    <property type="evidence" value="ECO:0007669"/>
    <property type="project" value="UniProtKB-EC"/>
</dbReference>
<evidence type="ECO:0000256" key="9">
    <source>
        <dbReference type="PROSITE-ProRule" id="PRU00175"/>
    </source>
</evidence>
<dbReference type="PANTHER" id="PTHR14155">
    <property type="entry name" value="RING FINGER DOMAIN-CONTAINING"/>
    <property type="match status" value="1"/>
</dbReference>
<dbReference type="Proteomes" id="UP001346149">
    <property type="component" value="Unassembled WGS sequence"/>
</dbReference>
<evidence type="ECO:0000256" key="3">
    <source>
        <dbReference type="ARBA" id="ARBA00012483"/>
    </source>
</evidence>
<evidence type="ECO:0000256" key="6">
    <source>
        <dbReference type="ARBA" id="ARBA00022786"/>
    </source>
</evidence>
<reference evidence="13 14" key="1">
    <citation type="journal article" date="2023" name="Hortic Res">
        <title>Pangenome of water caltrop reveals structural variations and asymmetric subgenome divergence after allopolyploidization.</title>
        <authorList>
            <person name="Zhang X."/>
            <person name="Chen Y."/>
            <person name="Wang L."/>
            <person name="Yuan Y."/>
            <person name="Fang M."/>
            <person name="Shi L."/>
            <person name="Lu R."/>
            <person name="Comes H.P."/>
            <person name="Ma Y."/>
            <person name="Chen Y."/>
            <person name="Huang G."/>
            <person name="Zhou Y."/>
            <person name="Zheng Z."/>
            <person name="Qiu Y."/>
        </authorList>
    </citation>
    <scope>NUCLEOTIDE SEQUENCE [LARGE SCALE GENOMIC DNA]</scope>
    <source>
        <strain evidence="13">F231</strain>
    </source>
</reference>
<comment type="similarity">
    <text evidence="8">Belongs to the RING-type zinc finger family. ATL subfamily.</text>
</comment>
<evidence type="ECO:0000256" key="2">
    <source>
        <dbReference type="ARBA" id="ARBA00004906"/>
    </source>
</evidence>
<accession>A0AAN7M5P7</accession>
<keyword evidence="7" id="KW-0862">Zinc</keyword>
<keyword evidence="4" id="KW-0479">Metal-binding</keyword>
<dbReference type="EMBL" id="JAXQNO010000008">
    <property type="protein sequence ID" value="KAK4792292.1"/>
    <property type="molecule type" value="Genomic_DNA"/>
</dbReference>